<dbReference type="AlphaFoldDB" id="A0A9X1AEU3"/>
<dbReference type="PANTHER" id="PTHR13538">
    <property type="entry name" value="N-ACETYLTRANSFERASE 6"/>
    <property type="match status" value="1"/>
</dbReference>
<gene>
    <name evidence="2" type="ORF">J1C56_23735</name>
</gene>
<reference evidence="2" key="2">
    <citation type="submission" date="2021-03" db="EMBL/GenBank/DDBJ databases">
        <authorList>
            <person name="Artuso I."/>
            <person name="Turrini P."/>
            <person name="Pirolo M."/>
            <person name="Lugli G.A."/>
            <person name="Ventura M."/>
            <person name="Visca P."/>
        </authorList>
    </citation>
    <scope>NUCLEOTIDE SEQUENCE</scope>
    <source>
        <strain evidence="2">LMG 26462</strain>
    </source>
</reference>
<dbReference type="GO" id="GO:0005737">
    <property type="term" value="C:cytoplasm"/>
    <property type="evidence" value="ECO:0007669"/>
    <property type="project" value="TreeGrafter"/>
</dbReference>
<name>A0A9X1AEU3_9HYPH</name>
<dbReference type="PANTHER" id="PTHR13538:SF4">
    <property type="entry name" value="N-ALPHA-ACETYLTRANSFERASE 80"/>
    <property type="match status" value="1"/>
</dbReference>
<sequence>MGQDVPLSYIEGRVEENLTSNSIPFALVAHRSKMFIGTASVIAHDMDERPQYSPWVAVVWVDPEHRGSGVGSALVRAAADAAFKLGHSPVYLCATPENSSFYRRLGWEAIEDDVSGMNVFMCSQ</sequence>
<dbReference type="Gene3D" id="3.40.630.30">
    <property type="match status" value="1"/>
</dbReference>
<dbReference type="InterPro" id="IPR016181">
    <property type="entry name" value="Acyl_CoA_acyltransferase"/>
</dbReference>
<evidence type="ECO:0000313" key="2">
    <source>
        <dbReference type="EMBL" id="MBT1158604.1"/>
    </source>
</evidence>
<dbReference type="EMBL" id="JAFLWW010000007">
    <property type="protein sequence ID" value="MBT1158604.1"/>
    <property type="molecule type" value="Genomic_DNA"/>
</dbReference>
<organism evidence="2 3">
    <name type="scientific">Aminobacter anthyllidis</name>
    <dbReference type="NCBI Taxonomy" id="1035067"/>
    <lineage>
        <taxon>Bacteria</taxon>
        <taxon>Pseudomonadati</taxon>
        <taxon>Pseudomonadota</taxon>
        <taxon>Alphaproteobacteria</taxon>
        <taxon>Hyphomicrobiales</taxon>
        <taxon>Phyllobacteriaceae</taxon>
        <taxon>Aminobacter</taxon>
    </lineage>
</organism>
<dbReference type="CDD" id="cd04301">
    <property type="entry name" value="NAT_SF"/>
    <property type="match status" value="1"/>
</dbReference>
<comment type="caution">
    <text evidence="2">The sequence shown here is derived from an EMBL/GenBank/DDBJ whole genome shotgun (WGS) entry which is preliminary data.</text>
</comment>
<keyword evidence="3" id="KW-1185">Reference proteome</keyword>
<accession>A0A9X1AEU3</accession>
<evidence type="ECO:0000313" key="3">
    <source>
        <dbReference type="Proteomes" id="UP001138921"/>
    </source>
</evidence>
<dbReference type="GO" id="GO:1905502">
    <property type="term" value="F:acetyl-CoA binding"/>
    <property type="evidence" value="ECO:0007669"/>
    <property type="project" value="TreeGrafter"/>
</dbReference>
<proteinExistence type="predicted"/>
<dbReference type="Proteomes" id="UP001138921">
    <property type="component" value="Unassembled WGS sequence"/>
</dbReference>
<reference evidence="2" key="1">
    <citation type="journal article" date="2021" name="Microorganisms">
        <title>Phylogenomic Reconstruction and Metabolic Potential of the Genus Aminobacter.</title>
        <authorList>
            <person name="Artuso I."/>
            <person name="Turrini P."/>
            <person name="Pirolo M."/>
            <person name="Lugli G.A."/>
            <person name="Ventura M."/>
            <person name="Visca P."/>
        </authorList>
    </citation>
    <scope>NUCLEOTIDE SEQUENCE</scope>
    <source>
        <strain evidence="2">LMG 26462</strain>
    </source>
</reference>
<dbReference type="PROSITE" id="PS51186">
    <property type="entry name" value="GNAT"/>
    <property type="match status" value="1"/>
</dbReference>
<dbReference type="InterPro" id="IPR039840">
    <property type="entry name" value="NAA80"/>
</dbReference>
<evidence type="ECO:0000259" key="1">
    <source>
        <dbReference type="PROSITE" id="PS51186"/>
    </source>
</evidence>
<dbReference type="InterPro" id="IPR000182">
    <property type="entry name" value="GNAT_dom"/>
</dbReference>
<protein>
    <submittedName>
        <fullName evidence="2">GNAT family N-acetyltransferase</fullName>
    </submittedName>
</protein>
<feature type="domain" description="N-acetyltransferase" evidence="1">
    <location>
        <begin position="1"/>
        <end position="124"/>
    </location>
</feature>
<dbReference type="Pfam" id="PF13508">
    <property type="entry name" value="Acetyltransf_7"/>
    <property type="match status" value="1"/>
</dbReference>
<dbReference type="GO" id="GO:0008080">
    <property type="term" value="F:N-acetyltransferase activity"/>
    <property type="evidence" value="ECO:0007669"/>
    <property type="project" value="InterPro"/>
</dbReference>
<dbReference type="SUPFAM" id="SSF55729">
    <property type="entry name" value="Acyl-CoA N-acyltransferases (Nat)"/>
    <property type="match status" value="1"/>
</dbReference>